<feature type="region of interest" description="Disordered" evidence="1">
    <location>
        <begin position="86"/>
        <end position="120"/>
    </location>
</feature>
<dbReference type="RefSeq" id="WP_380125309.1">
    <property type="nucleotide sequence ID" value="NZ_JBHSIU010000066.1"/>
</dbReference>
<sequence length="120" mass="12735">MLVRRDGRGVRAPLRVALLDWLTSVLHHAAEPDERRRGFPADVDACRAARPAVHRAVSALRADADPSVAAAALGTLLACLLDAPASSTTGSGAHGCAARRSRTAFRQSSRSPVPTERCWT</sequence>
<organism evidence="2 3">
    <name type="scientific">Dactylosporangium cerinum</name>
    <dbReference type="NCBI Taxonomy" id="1434730"/>
    <lineage>
        <taxon>Bacteria</taxon>
        <taxon>Bacillati</taxon>
        <taxon>Actinomycetota</taxon>
        <taxon>Actinomycetes</taxon>
        <taxon>Micromonosporales</taxon>
        <taxon>Micromonosporaceae</taxon>
        <taxon>Dactylosporangium</taxon>
    </lineage>
</organism>
<dbReference type="EMBL" id="JBHSIU010000066">
    <property type="protein sequence ID" value="MFC5004954.1"/>
    <property type="molecule type" value="Genomic_DNA"/>
</dbReference>
<reference evidence="3" key="1">
    <citation type="journal article" date="2019" name="Int. J. Syst. Evol. Microbiol.">
        <title>The Global Catalogue of Microorganisms (GCM) 10K type strain sequencing project: providing services to taxonomists for standard genome sequencing and annotation.</title>
        <authorList>
            <consortium name="The Broad Institute Genomics Platform"/>
            <consortium name="The Broad Institute Genome Sequencing Center for Infectious Disease"/>
            <person name="Wu L."/>
            <person name="Ma J."/>
        </authorList>
    </citation>
    <scope>NUCLEOTIDE SEQUENCE [LARGE SCALE GENOMIC DNA]</scope>
    <source>
        <strain evidence="3">CGMCC 4.7152</strain>
    </source>
</reference>
<accession>A0ABV9W9D8</accession>
<protein>
    <submittedName>
        <fullName evidence="2">Uncharacterized protein</fullName>
    </submittedName>
</protein>
<gene>
    <name evidence="2" type="ORF">ACFPIJ_44890</name>
</gene>
<proteinExistence type="predicted"/>
<dbReference type="Proteomes" id="UP001595912">
    <property type="component" value="Unassembled WGS sequence"/>
</dbReference>
<comment type="caution">
    <text evidence="2">The sequence shown here is derived from an EMBL/GenBank/DDBJ whole genome shotgun (WGS) entry which is preliminary data.</text>
</comment>
<evidence type="ECO:0000313" key="3">
    <source>
        <dbReference type="Proteomes" id="UP001595912"/>
    </source>
</evidence>
<keyword evidence="3" id="KW-1185">Reference proteome</keyword>
<evidence type="ECO:0000256" key="1">
    <source>
        <dbReference type="SAM" id="MobiDB-lite"/>
    </source>
</evidence>
<name>A0ABV9W9D8_9ACTN</name>
<evidence type="ECO:0000313" key="2">
    <source>
        <dbReference type="EMBL" id="MFC5004954.1"/>
    </source>
</evidence>